<evidence type="ECO:0000313" key="3">
    <source>
        <dbReference type="EMBL" id="ANV99073.1"/>
    </source>
</evidence>
<feature type="transmembrane region" description="Helical" evidence="1">
    <location>
        <begin position="48"/>
        <end position="68"/>
    </location>
</feature>
<dbReference type="PANTHER" id="PTHR37938">
    <property type="entry name" value="BLL0215 PROTEIN"/>
    <property type="match status" value="1"/>
</dbReference>
<name>A0A1B1U8H3_9BRAD</name>
<dbReference type="KEGG" id="bic:LMTR13_01580"/>
<evidence type="ECO:0000259" key="2">
    <source>
        <dbReference type="Pfam" id="PF03703"/>
    </source>
</evidence>
<organism evidence="3 4">
    <name type="scientific">Bradyrhizobium icense</name>
    <dbReference type="NCBI Taxonomy" id="1274631"/>
    <lineage>
        <taxon>Bacteria</taxon>
        <taxon>Pseudomonadati</taxon>
        <taxon>Pseudomonadota</taxon>
        <taxon>Alphaproteobacteria</taxon>
        <taxon>Hyphomicrobiales</taxon>
        <taxon>Nitrobacteraceae</taxon>
        <taxon>Bradyrhizobium</taxon>
    </lineage>
</organism>
<dbReference type="Pfam" id="PF03703">
    <property type="entry name" value="bPH_2"/>
    <property type="match status" value="1"/>
</dbReference>
<dbReference type="EMBL" id="CP016428">
    <property type="protein sequence ID" value="ANV99073.1"/>
    <property type="molecule type" value="Genomic_DNA"/>
</dbReference>
<feature type="domain" description="YdbS-like PH" evidence="2">
    <location>
        <begin position="79"/>
        <end position="144"/>
    </location>
</feature>
<sequence>MGRYIDDILQPGERVLYSTNAHWIFFLPAIAAWIVAIAFLVLSRMIEGDVPVLLCLTMAGLSAVFALYKSVTAWFHRWTTETDVTNFRVVHKTGFVQRQTFEMSVDKVESVDVNQSILGRILNYGDVTVSGVGEGGKTLDTIASPLAFRNAITARPAGT</sequence>
<dbReference type="PANTHER" id="PTHR37938:SF1">
    <property type="entry name" value="BLL0215 PROTEIN"/>
    <property type="match status" value="1"/>
</dbReference>
<evidence type="ECO:0000313" key="4">
    <source>
        <dbReference type="Proteomes" id="UP000092839"/>
    </source>
</evidence>
<dbReference type="STRING" id="1274631.LMTR13_01580"/>
<keyword evidence="4" id="KW-1185">Reference proteome</keyword>
<evidence type="ECO:0000256" key="1">
    <source>
        <dbReference type="SAM" id="Phobius"/>
    </source>
</evidence>
<keyword evidence="1" id="KW-1133">Transmembrane helix</keyword>
<feature type="transmembrane region" description="Helical" evidence="1">
    <location>
        <begin position="21"/>
        <end position="42"/>
    </location>
</feature>
<keyword evidence="1" id="KW-0812">Transmembrane</keyword>
<proteinExistence type="predicted"/>
<accession>A0A1B1U8H3</accession>
<keyword evidence="1" id="KW-0472">Membrane</keyword>
<dbReference type="InterPro" id="IPR005182">
    <property type="entry name" value="YdbS-like_PH"/>
</dbReference>
<dbReference type="Proteomes" id="UP000092839">
    <property type="component" value="Chromosome"/>
</dbReference>
<protein>
    <recommendedName>
        <fullName evidence="2">YdbS-like PH domain-containing protein</fullName>
    </recommendedName>
</protein>
<gene>
    <name evidence="3" type="ORF">LMTR13_01580</name>
</gene>
<reference evidence="3 4" key="1">
    <citation type="submission" date="2016-07" db="EMBL/GenBank/DDBJ databases">
        <title>Complete genome sequence of Bradyrhizobium icense LMTR 13T, a potential inoculant strain isolated from lima bean (Phaseolus lunatus) in Peru.</title>
        <authorList>
            <person name="Ormeno-Orrillo E."/>
            <person name="Duran D."/>
            <person name="Rogel M.A."/>
            <person name="Rey L."/>
            <person name="Imperial J."/>
            <person name="Ruiz-Argueso T."/>
            <person name="Martinez-Romero E."/>
        </authorList>
    </citation>
    <scope>NUCLEOTIDE SEQUENCE [LARGE SCALE GENOMIC DNA]</scope>
    <source>
        <strain evidence="3 4">LMTR 13</strain>
    </source>
</reference>
<dbReference type="OrthoDB" id="7364486at2"/>
<dbReference type="AlphaFoldDB" id="A0A1B1U8H3"/>
<dbReference type="RefSeq" id="WP_065726393.1">
    <property type="nucleotide sequence ID" value="NZ_CP016428.1"/>
</dbReference>